<evidence type="ECO:0000313" key="4">
    <source>
        <dbReference type="EMBL" id="QHU03891.1"/>
    </source>
</evidence>
<evidence type="ECO:0000256" key="1">
    <source>
        <dbReference type="ARBA" id="ARBA00022478"/>
    </source>
</evidence>
<dbReference type="PANTHER" id="PTHR47227">
    <property type="entry name" value="DNA-DIRECTED RNA POLYMERASE SUBUNIT K"/>
    <property type="match status" value="1"/>
</dbReference>
<feature type="compositionally biased region" description="Acidic residues" evidence="3">
    <location>
        <begin position="97"/>
        <end position="106"/>
    </location>
</feature>
<dbReference type="Pfam" id="PF01192">
    <property type="entry name" value="RNA_pol_Rpb6"/>
    <property type="match status" value="1"/>
</dbReference>
<feature type="compositionally biased region" description="Acidic residues" evidence="3">
    <location>
        <begin position="36"/>
        <end position="47"/>
    </location>
</feature>
<sequence length="236" mass="27540">METKRLQIRTGDNNPFTALAIQRPAKKTEEDKNLEDGEIDEDDVDSETDVKEPIKEEEEDDDDEDEEKDEDDDEEEEDDEEDDGEKNTETLGNVFSEFDDIDDDDEEEDEFYLQKFDENTQKKIITDFHPELLSHNYDEIDVLSRVIRDQNGNIIDPLHKTIPFITRYEKARILGERAKQINSGAKPLVDLEPNIIDGYVIALKEFEKKLIPFIIKRPLPNGGVEYWKFEDLEVLV</sequence>
<keyword evidence="2" id="KW-0804">Transcription</keyword>
<reference evidence="4" key="1">
    <citation type="journal article" date="2020" name="Nature">
        <title>Giant virus diversity and host interactions through global metagenomics.</title>
        <authorList>
            <person name="Schulz F."/>
            <person name="Roux S."/>
            <person name="Paez-Espino D."/>
            <person name="Jungbluth S."/>
            <person name="Walsh D.A."/>
            <person name="Denef V.J."/>
            <person name="McMahon K.D."/>
            <person name="Konstantinidis K.T."/>
            <person name="Eloe-Fadrosh E.A."/>
            <person name="Kyrpides N.C."/>
            <person name="Woyke T."/>
        </authorList>
    </citation>
    <scope>NUCLEOTIDE SEQUENCE</scope>
    <source>
        <strain evidence="4">GVMAG-M-3300027708-20</strain>
    </source>
</reference>
<dbReference type="GO" id="GO:0006366">
    <property type="term" value="P:transcription by RNA polymerase II"/>
    <property type="evidence" value="ECO:0007669"/>
    <property type="project" value="TreeGrafter"/>
</dbReference>
<evidence type="ECO:0000256" key="2">
    <source>
        <dbReference type="ARBA" id="ARBA00023163"/>
    </source>
</evidence>
<organism evidence="4">
    <name type="scientific">viral metagenome</name>
    <dbReference type="NCBI Taxonomy" id="1070528"/>
    <lineage>
        <taxon>unclassified sequences</taxon>
        <taxon>metagenomes</taxon>
        <taxon>organismal metagenomes</taxon>
    </lineage>
</organism>
<dbReference type="PANTHER" id="PTHR47227:SF5">
    <property type="entry name" value="DNA-DIRECTED RNA POLYMERASES I, II, AND III SUBUNIT RPABC2"/>
    <property type="match status" value="1"/>
</dbReference>
<dbReference type="PROSITE" id="PS01111">
    <property type="entry name" value="RNA_POL_K_14KD"/>
    <property type="match status" value="1"/>
</dbReference>
<proteinExistence type="predicted"/>
<feature type="region of interest" description="Disordered" evidence="3">
    <location>
        <begin position="1"/>
        <end position="106"/>
    </location>
</feature>
<evidence type="ECO:0000256" key="3">
    <source>
        <dbReference type="SAM" id="MobiDB-lite"/>
    </source>
</evidence>
<feature type="compositionally biased region" description="Basic and acidic residues" evidence="3">
    <location>
        <begin position="26"/>
        <end position="35"/>
    </location>
</feature>
<dbReference type="GO" id="GO:0042797">
    <property type="term" value="P:tRNA transcription by RNA polymerase III"/>
    <property type="evidence" value="ECO:0007669"/>
    <property type="project" value="TreeGrafter"/>
</dbReference>
<dbReference type="InterPro" id="IPR020708">
    <property type="entry name" value="DNA-dir_RNA_polK_14-18kDa_CS"/>
</dbReference>
<dbReference type="SUPFAM" id="SSF63562">
    <property type="entry name" value="RPB6/omega subunit-like"/>
    <property type="match status" value="1"/>
</dbReference>
<dbReference type="GO" id="GO:0000428">
    <property type="term" value="C:DNA-directed RNA polymerase complex"/>
    <property type="evidence" value="ECO:0007669"/>
    <property type="project" value="UniProtKB-KW"/>
</dbReference>
<name>A0A6C0JG33_9ZZZZ</name>
<dbReference type="Gene3D" id="3.90.940.10">
    <property type="match status" value="1"/>
</dbReference>
<dbReference type="SMART" id="SM01409">
    <property type="entry name" value="RNA_pol_Rpb6"/>
    <property type="match status" value="1"/>
</dbReference>
<protein>
    <recommendedName>
        <fullName evidence="5">DNA-directed RNA polymerase</fullName>
    </recommendedName>
</protein>
<evidence type="ECO:0008006" key="5">
    <source>
        <dbReference type="Google" id="ProtNLM"/>
    </source>
</evidence>
<dbReference type="GO" id="GO:0006360">
    <property type="term" value="P:transcription by RNA polymerase I"/>
    <property type="evidence" value="ECO:0007669"/>
    <property type="project" value="TreeGrafter"/>
</dbReference>
<dbReference type="GO" id="GO:0003899">
    <property type="term" value="F:DNA-directed RNA polymerase activity"/>
    <property type="evidence" value="ECO:0007669"/>
    <property type="project" value="InterPro"/>
</dbReference>
<keyword evidence="1" id="KW-0240">DNA-directed RNA polymerase</keyword>
<dbReference type="GO" id="GO:0003677">
    <property type="term" value="F:DNA binding"/>
    <property type="evidence" value="ECO:0007669"/>
    <property type="project" value="InterPro"/>
</dbReference>
<accession>A0A6C0JG33</accession>
<dbReference type="InterPro" id="IPR036161">
    <property type="entry name" value="RPB6/omega-like_sf"/>
</dbReference>
<dbReference type="AlphaFoldDB" id="A0A6C0JG33"/>
<dbReference type="EMBL" id="MN740389">
    <property type="protein sequence ID" value="QHU03891.1"/>
    <property type="molecule type" value="Genomic_DNA"/>
</dbReference>
<dbReference type="InterPro" id="IPR006110">
    <property type="entry name" value="Pol_omega/Rpo6/RPB6"/>
</dbReference>
<feature type="compositionally biased region" description="Acidic residues" evidence="3">
    <location>
        <begin position="55"/>
        <end position="84"/>
    </location>
</feature>